<gene>
    <name evidence="3" type="ORF">ACFSW7_06540</name>
</gene>
<keyword evidence="2" id="KW-0732">Signal</keyword>
<feature type="chain" id="PRO_5046598121" description="Lipoprotein" evidence="2">
    <location>
        <begin position="30"/>
        <end position="210"/>
    </location>
</feature>
<evidence type="ECO:0000256" key="2">
    <source>
        <dbReference type="SAM" id="SignalP"/>
    </source>
</evidence>
<feature type="region of interest" description="Disordered" evidence="1">
    <location>
        <begin position="33"/>
        <end position="91"/>
    </location>
</feature>
<proteinExistence type="predicted"/>
<evidence type="ECO:0000313" key="3">
    <source>
        <dbReference type="EMBL" id="MFD2758031.1"/>
    </source>
</evidence>
<keyword evidence="4" id="KW-1185">Reference proteome</keyword>
<feature type="compositionally biased region" description="Low complexity" evidence="1">
    <location>
        <begin position="170"/>
        <end position="187"/>
    </location>
</feature>
<sequence length="210" mass="20661">MPYRLRPRIAGVCGVAGAAAVALLLTACAGVTTSTPGESVDPTTAPIAEPTPTQPTNTSPFGGEGAPAPTDGSSVDVPTQSAPANTTSRLETFEVGDDDYADLDWHVSCSGLDSSPTIIASADDGDTHLTLVVIGSGVSTLGSITLTMGESGASSHNSSGITVNPGANQGNGSLEVSGSSVSSSGRGAEFGPDAGDAEVIYDFEAVCASA</sequence>
<organism evidence="3 4">
    <name type="scientific">Gulosibacter faecalis</name>
    <dbReference type="NCBI Taxonomy" id="272240"/>
    <lineage>
        <taxon>Bacteria</taxon>
        <taxon>Bacillati</taxon>
        <taxon>Actinomycetota</taxon>
        <taxon>Actinomycetes</taxon>
        <taxon>Micrococcales</taxon>
        <taxon>Microbacteriaceae</taxon>
        <taxon>Gulosibacter</taxon>
    </lineage>
</organism>
<name>A0ABW5UXT2_9MICO</name>
<evidence type="ECO:0008006" key="5">
    <source>
        <dbReference type="Google" id="ProtNLM"/>
    </source>
</evidence>
<reference evidence="4" key="1">
    <citation type="journal article" date="2019" name="Int. J. Syst. Evol. Microbiol.">
        <title>The Global Catalogue of Microorganisms (GCM) 10K type strain sequencing project: providing services to taxonomists for standard genome sequencing and annotation.</title>
        <authorList>
            <consortium name="The Broad Institute Genomics Platform"/>
            <consortium name="The Broad Institute Genome Sequencing Center for Infectious Disease"/>
            <person name="Wu L."/>
            <person name="Ma J."/>
        </authorList>
    </citation>
    <scope>NUCLEOTIDE SEQUENCE [LARGE SCALE GENOMIC DNA]</scope>
    <source>
        <strain evidence="4">TISTR 1514</strain>
    </source>
</reference>
<evidence type="ECO:0000256" key="1">
    <source>
        <dbReference type="SAM" id="MobiDB-lite"/>
    </source>
</evidence>
<dbReference type="PROSITE" id="PS51257">
    <property type="entry name" value="PROKAR_LIPOPROTEIN"/>
    <property type="match status" value="1"/>
</dbReference>
<feature type="compositionally biased region" description="Polar residues" evidence="1">
    <location>
        <begin position="151"/>
        <end position="168"/>
    </location>
</feature>
<dbReference type="RefSeq" id="WP_019618484.1">
    <property type="nucleotide sequence ID" value="NZ_JBHUNE010000006.1"/>
</dbReference>
<feature type="compositionally biased region" description="Low complexity" evidence="1">
    <location>
        <begin position="42"/>
        <end position="56"/>
    </location>
</feature>
<dbReference type="EMBL" id="JBHUNE010000006">
    <property type="protein sequence ID" value="MFD2758031.1"/>
    <property type="molecule type" value="Genomic_DNA"/>
</dbReference>
<feature type="signal peptide" evidence="2">
    <location>
        <begin position="1"/>
        <end position="29"/>
    </location>
</feature>
<feature type="compositionally biased region" description="Polar residues" evidence="1">
    <location>
        <begin position="71"/>
        <end position="90"/>
    </location>
</feature>
<feature type="region of interest" description="Disordered" evidence="1">
    <location>
        <begin position="151"/>
        <end position="189"/>
    </location>
</feature>
<protein>
    <recommendedName>
        <fullName evidence="5">Lipoprotein</fullName>
    </recommendedName>
</protein>
<accession>A0ABW5UXT2</accession>
<evidence type="ECO:0000313" key="4">
    <source>
        <dbReference type="Proteomes" id="UP001597492"/>
    </source>
</evidence>
<comment type="caution">
    <text evidence="3">The sequence shown here is derived from an EMBL/GenBank/DDBJ whole genome shotgun (WGS) entry which is preliminary data.</text>
</comment>
<dbReference type="Proteomes" id="UP001597492">
    <property type="component" value="Unassembled WGS sequence"/>
</dbReference>